<comment type="caution">
    <text evidence="1">The sequence shown here is derived from an EMBL/GenBank/DDBJ whole genome shotgun (WGS) entry which is preliminary data.</text>
</comment>
<sequence>MVGNNCKEKYEHCSVEWTDWRLMPKEDKQDLINFTKRFFEIPNDGGVEKWILQSVARKWKEHKFELKSKYFKADKTREEIEKSIPIGFFPNQWKAMVHYWFSEKSKHFSKGVKRHEHTIRRHIRIWIKKLC</sequence>
<protein>
    <submittedName>
        <fullName evidence="1">Uncharacterized protein</fullName>
    </submittedName>
</protein>
<keyword evidence="2" id="KW-1185">Reference proteome</keyword>
<organism evidence="1 2">
    <name type="scientific">Stephania cephalantha</name>
    <dbReference type="NCBI Taxonomy" id="152367"/>
    <lineage>
        <taxon>Eukaryota</taxon>
        <taxon>Viridiplantae</taxon>
        <taxon>Streptophyta</taxon>
        <taxon>Embryophyta</taxon>
        <taxon>Tracheophyta</taxon>
        <taxon>Spermatophyta</taxon>
        <taxon>Magnoliopsida</taxon>
        <taxon>Ranunculales</taxon>
        <taxon>Menispermaceae</taxon>
        <taxon>Menispermoideae</taxon>
        <taxon>Cissampelideae</taxon>
        <taxon>Stephania</taxon>
    </lineage>
</organism>
<dbReference type="PANTHER" id="PTHR33144">
    <property type="entry name" value="OS10G0409366 PROTEIN-RELATED"/>
    <property type="match status" value="1"/>
</dbReference>
<gene>
    <name evidence="1" type="ORF">Scep_024674</name>
</gene>
<reference evidence="1 2" key="1">
    <citation type="submission" date="2024-01" db="EMBL/GenBank/DDBJ databases">
        <title>Genome assemblies of Stephania.</title>
        <authorList>
            <person name="Yang L."/>
        </authorList>
    </citation>
    <scope>NUCLEOTIDE SEQUENCE [LARGE SCALE GENOMIC DNA]</scope>
    <source>
        <strain evidence="1">JXDWG</strain>
        <tissue evidence="1">Leaf</tissue>
    </source>
</reference>
<name>A0AAP0F608_9MAGN</name>
<accession>A0AAP0F608</accession>
<evidence type="ECO:0000313" key="1">
    <source>
        <dbReference type="EMBL" id="KAK9101244.1"/>
    </source>
</evidence>
<proteinExistence type="predicted"/>
<dbReference type="Proteomes" id="UP001419268">
    <property type="component" value="Unassembled WGS sequence"/>
</dbReference>
<dbReference type="AlphaFoldDB" id="A0AAP0F608"/>
<dbReference type="PANTHER" id="PTHR33144:SF16">
    <property type="entry name" value="OS02G0129000 PROTEIN"/>
    <property type="match status" value="1"/>
</dbReference>
<evidence type="ECO:0000313" key="2">
    <source>
        <dbReference type="Proteomes" id="UP001419268"/>
    </source>
</evidence>
<dbReference type="EMBL" id="JBBNAG010000010">
    <property type="protein sequence ID" value="KAK9101244.1"/>
    <property type="molecule type" value="Genomic_DNA"/>
</dbReference>